<name>A0A0D1XU27_EXOME</name>
<dbReference type="InterPro" id="IPR017972">
    <property type="entry name" value="Cyt_P450_CS"/>
</dbReference>
<feature type="binding site" description="axial binding residue" evidence="7">
    <location>
        <position position="467"/>
    </location>
    <ligand>
        <name>heme</name>
        <dbReference type="ChEBI" id="CHEBI:30413"/>
    </ligand>
    <ligandPart>
        <name>Fe</name>
        <dbReference type="ChEBI" id="CHEBI:18248"/>
    </ligandPart>
</feature>
<evidence type="ECO:0000256" key="7">
    <source>
        <dbReference type="PIRSR" id="PIRSR602401-1"/>
    </source>
</evidence>
<evidence type="ECO:0008006" key="12">
    <source>
        <dbReference type="Google" id="ProtNLM"/>
    </source>
</evidence>
<dbReference type="AlphaFoldDB" id="A0A0D1XU27"/>
<evidence type="ECO:0000313" key="11">
    <source>
        <dbReference type="Proteomes" id="UP000054302"/>
    </source>
</evidence>
<dbReference type="FunFam" id="1.10.630.10:FF:000050">
    <property type="entry name" value="Cytochrome P450 monooxygenase"/>
    <property type="match status" value="1"/>
</dbReference>
<dbReference type="SUPFAM" id="SSF48264">
    <property type="entry name" value="Cytochrome P450"/>
    <property type="match status" value="1"/>
</dbReference>
<dbReference type="PANTHER" id="PTHR24305:SF232">
    <property type="entry name" value="P450, PUTATIVE (EUROFUNG)-RELATED"/>
    <property type="match status" value="1"/>
</dbReference>
<dbReference type="PRINTS" id="PR00463">
    <property type="entry name" value="EP450I"/>
</dbReference>
<dbReference type="Pfam" id="PF00067">
    <property type="entry name" value="p450"/>
    <property type="match status" value="1"/>
</dbReference>
<dbReference type="InterPro" id="IPR050121">
    <property type="entry name" value="Cytochrome_P450_monoxygenase"/>
</dbReference>
<dbReference type="PRINTS" id="PR00385">
    <property type="entry name" value="P450"/>
</dbReference>
<protein>
    <recommendedName>
        <fullName evidence="12">Pisatin demethylase</fullName>
    </recommendedName>
</protein>
<dbReference type="GO" id="GO:0004497">
    <property type="term" value="F:monooxygenase activity"/>
    <property type="evidence" value="ECO:0007669"/>
    <property type="project" value="UniProtKB-KW"/>
</dbReference>
<dbReference type="InterPro" id="IPR002401">
    <property type="entry name" value="Cyt_P450_E_grp-I"/>
</dbReference>
<dbReference type="VEuPathDB" id="FungiDB:PV10_06214"/>
<dbReference type="OMA" id="WIEASTE"/>
<comment type="similarity">
    <text evidence="2 8">Belongs to the cytochrome P450 family.</text>
</comment>
<dbReference type="GeneID" id="27324059"/>
<dbReference type="Proteomes" id="UP000054302">
    <property type="component" value="Unassembled WGS sequence"/>
</dbReference>
<keyword evidence="11" id="KW-1185">Reference proteome</keyword>
<evidence type="ECO:0000256" key="4">
    <source>
        <dbReference type="ARBA" id="ARBA00023002"/>
    </source>
</evidence>
<keyword evidence="9" id="KW-1133">Transmembrane helix</keyword>
<dbReference type="Gene3D" id="1.10.630.10">
    <property type="entry name" value="Cytochrome P450"/>
    <property type="match status" value="1"/>
</dbReference>
<comment type="cofactor">
    <cofactor evidence="1 7">
        <name>heme</name>
        <dbReference type="ChEBI" id="CHEBI:30413"/>
    </cofactor>
</comment>
<evidence type="ECO:0000256" key="9">
    <source>
        <dbReference type="SAM" id="Phobius"/>
    </source>
</evidence>
<dbReference type="GO" id="GO:0016705">
    <property type="term" value="F:oxidoreductase activity, acting on paired donors, with incorporation or reduction of molecular oxygen"/>
    <property type="evidence" value="ECO:0007669"/>
    <property type="project" value="InterPro"/>
</dbReference>
<keyword evidence="6 8" id="KW-0503">Monooxygenase</keyword>
<dbReference type="HOGENOM" id="CLU_001570_14_0_1"/>
<evidence type="ECO:0000313" key="10">
    <source>
        <dbReference type="EMBL" id="KIV91701.1"/>
    </source>
</evidence>
<dbReference type="GO" id="GO:0005506">
    <property type="term" value="F:iron ion binding"/>
    <property type="evidence" value="ECO:0007669"/>
    <property type="project" value="InterPro"/>
</dbReference>
<accession>A0A0D1XU27</accession>
<keyword evidence="7 8" id="KW-0349">Heme</keyword>
<evidence type="ECO:0000256" key="8">
    <source>
        <dbReference type="RuleBase" id="RU000461"/>
    </source>
</evidence>
<dbReference type="GO" id="GO:0020037">
    <property type="term" value="F:heme binding"/>
    <property type="evidence" value="ECO:0007669"/>
    <property type="project" value="InterPro"/>
</dbReference>
<dbReference type="PROSITE" id="PS00086">
    <property type="entry name" value="CYTOCHROME_P450"/>
    <property type="match status" value="1"/>
</dbReference>
<evidence type="ECO:0000256" key="1">
    <source>
        <dbReference type="ARBA" id="ARBA00001971"/>
    </source>
</evidence>
<dbReference type="PANTHER" id="PTHR24305">
    <property type="entry name" value="CYTOCHROME P450"/>
    <property type="match status" value="1"/>
</dbReference>
<evidence type="ECO:0000256" key="2">
    <source>
        <dbReference type="ARBA" id="ARBA00010617"/>
    </source>
</evidence>
<evidence type="ECO:0000256" key="5">
    <source>
        <dbReference type="ARBA" id="ARBA00023004"/>
    </source>
</evidence>
<dbReference type="CDD" id="cd11060">
    <property type="entry name" value="CYP57A1-like"/>
    <property type="match status" value="1"/>
</dbReference>
<reference evidence="10 11" key="1">
    <citation type="submission" date="2015-01" db="EMBL/GenBank/DDBJ databases">
        <title>The Genome Sequence of Exophiala mesophila CBS40295.</title>
        <authorList>
            <consortium name="The Broad Institute Genomics Platform"/>
            <person name="Cuomo C."/>
            <person name="de Hoog S."/>
            <person name="Gorbushina A."/>
            <person name="Stielow B."/>
            <person name="Teixiera M."/>
            <person name="Abouelleil A."/>
            <person name="Chapman S.B."/>
            <person name="Priest M."/>
            <person name="Young S.K."/>
            <person name="Wortman J."/>
            <person name="Nusbaum C."/>
            <person name="Birren B."/>
        </authorList>
    </citation>
    <scope>NUCLEOTIDE SEQUENCE [LARGE SCALE GENOMIC DNA]</scope>
    <source>
        <strain evidence="10 11">CBS 40295</strain>
    </source>
</reference>
<evidence type="ECO:0000256" key="6">
    <source>
        <dbReference type="ARBA" id="ARBA00023033"/>
    </source>
</evidence>
<proteinExistence type="inferred from homology"/>
<keyword evidence="3 7" id="KW-0479">Metal-binding</keyword>
<feature type="transmembrane region" description="Helical" evidence="9">
    <location>
        <begin position="9"/>
        <end position="28"/>
    </location>
</feature>
<dbReference type="InterPro" id="IPR001128">
    <property type="entry name" value="Cyt_P450"/>
</dbReference>
<dbReference type="EMBL" id="KN847523">
    <property type="protein sequence ID" value="KIV91701.1"/>
    <property type="molecule type" value="Genomic_DNA"/>
</dbReference>
<keyword evidence="9" id="KW-0812">Transmembrane</keyword>
<keyword evidence="5 7" id="KW-0408">Iron</keyword>
<dbReference type="InterPro" id="IPR036396">
    <property type="entry name" value="Cyt_P450_sf"/>
</dbReference>
<dbReference type="RefSeq" id="XP_016223275.1">
    <property type="nucleotide sequence ID" value="XM_016370982.1"/>
</dbReference>
<keyword evidence="9" id="KW-0472">Membrane</keyword>
<evidence type="ECO:0000256" key="3">
    <source>
        <dbReference type="ARBA" id="ARBA00022723"/>
    </source>
</evidence>
<keyword evidence="4 8" id="KW-0560">Oxidoreductase</keyword>
<gene>
    <name evidence="10" type="ORF">PV10_06214</name>
</gene>
<dbReference type="STRING" id="212818.A0A0D1XU27"/>
<organism evidence="10 11">
    <name type="scientific">Exophiala mesophila</name>
    <name type="common">Black yeast-like fungus</name>
    <dbReference type="NCBI Taxonomy" id="212818"/>
    <lineage>
        <taxon>Eukaryota</taxon>
        <taxon>Fungi</taxon>
        <taxon>Dikarya</taxon>
        <taxon>Ascomycota</taxon>
        <taxon>Pezizomycotina</taxon>
        <taxon>Eurotiomycetes</taxon>
        <taxon>Chaetothyriomycetidae</taxon>
        <taxon>Chaetothyriales</taxon>
        <taxon>Herpotrichiellaceae</taxon>
        <taxon>Exophiala</taxon>
    </lineage>
</organism>
<dbReference type="OrthoDB" id="3934656at2759"/>
<sequence length="527" mass="59928">MITSHIQDLHLGPILVIVAIVLFLYLLYNKYCYGLNHIPGPLLACCTDLWRLRQAKNRRPELAHMMLHEKHGSLVRIGPNSVSVSDPAAIPIIYALNSGFVKSDFYAVQQTLSKGTRLFTLFTSLDERFHARLRRAVSNAYAMSTLVQFEKYIDSTTIAFLDQMKARFADKPQSRCNLSAWLQWYAFDVIGELTFSKRLGFIDGGEDVEGVIQSIENMFDYAAVVGQIPFLDNIFLKNPVRIMLSKYGLINANTFMVDFARKRLAERADLQNTDTEEAMKRRSYVRNDFLSRFLSAQEKDPDFITSDRVLALTVANIFAGSDTTAISLRAVFYFLLKNPSTMQELMAELWEQKRLGHFKRSDGLVDWDEARDLPYLGAVIKEALRCHPAVGLTLERIVPPQGVVVCGQFIPGGTIIGCSAWTVHRDAKTFGEFPEEFRPSRWIHASKEQKRIMDNSLFAFGAGSRTCIGKNISLLEMYKFIPSLLMAFELSLADPSGEWTLHNAWFVKQTDFDVELRLRKRDGIELN</sequence>